<sequence length="117" mass="14133">MQLHFYRRAKDIFWGERNYLEIFTNTYVTSDAIETFDNLHNGTARETSCNYRARCIYVTANSKLRNLSTSSRQQRPFWFYVASCVSELVIFRRDILYSKTSFFFLVKYIHLHDKYIL</sequence>
<proteinExistence type="predicted"/>
<reference evidence="1" key="1">
    <citation type="journal article" date="2015" name="J. Virol.">
        <title>Genomic and Proteomic Analyses Indicate that Banchine and Campoplegine Polydnaviruses Have Similar, if Not Identical, Viral Ancestors.</title>
        <authorList>
            <person name="Beliveau C."/>
            <person name="Cohen A."/>
            <person name="Stewart D."/>
            <person name="Periquet G."/>
            <person name="Djoumad A."/>
            <person name="Kuhn L."/>
            <person name="Stoltz D."/>
            <person name="Volkoff A.-N."/>
            <person name="Herniou E."/>
            <person name="Drezen J.-M."/>
            <person name="Cusson M."/>
        </authorList>
    </citation>
    <scope>NUCLEOTIDE SEQUENCE</scope>
</reference>
<organism evidence="1">
    <name type="scientific">Glypta fumiferanae</name>
    <dbReference type="NCBI Taxonomy" id="389681"/>
    <lineage>
        <taxon>Eukaryota</taxon>
        <taxon>Metazoa</taxon>
        <taxon>Ecdysozoa</taxon>
        <taxon>Arthropoda</taxon>
        <taxon>Hexapoda</taxon>
        <taxon>Insecta</taxon>
        <taxon>Pterygota</taxon>
        <taxon>Neoptera</taxon>
        <taxon>Endopterygota</taxon>
        <taxon>Hymenoptera</taxon>
        <taxon>Apocrita</taxon>
        <taxon>Ichneumonoidea</taxon>
        <taxon>Ichneumonidae</taxon>
        <taxon>Banchinae</taxon>
        <taxon>Glypta</taxon>
    </lineage>
</organism>
<accession>A0A0F6Q8G1</accession>
<name>A0A0F6Q8G1_9HYME</name>
<dbReference type="EMBL" id="KP706803">
    <property type="protein sequence ID" value="AKD28146.1"/>
    <property type="molecule type" value="Genomic_DNA"/>
</dbReference>
<evidence type="ECO:0000313" key="1">
    <source>
        <dbReference type="EMBL" id="AKD28146.1"/>
    </source>
</evidence>
<dbReference type="AlphaFoldDB" id="A0A0F6Q8G1"/>
<protein>
    <submittedName>
        <fullName evidence="1">Uncharacterized protein</fullName>
    </submittedName>
</protein>